<gene>
    <name evidence="1" type="ORF">CTI12_AA089890</name>
</gene>
<sequence>MALLDYLSIYKGTINPYRFLFYLVSRIYRFMNVSNEPSEERFPLKQTSKVSEPANFNFSKIPYGELTISILSTPSRTIHPLSYSLGIDYGHQVAMKTKEHGIEFYMKSDEFDQKFPVGTRARADMEDYIYESSWHIQRPNFPTPSCDLSTKYKNVIP</sequence>
<protein>
    <submittedName>
        <fullName evidence="1">Chaperone protein dnaJ 49</fullName>
    </submittedName>
</protein>
<dbReference type="EMBL" id="PKPP01000563">
    <property type="protein sequence ID" value="PWA91213.1"/>
    <property type="molecule type" value="Genomic_DNA"/>
</dbReference>
<organism evidence="1 2">
    <name type="scientific">Artemisia annua</name>
    <name type="common">Sweet wormwood</name>
    <dbReference type="NCBI Taxonomy" id="35608"/>
    <lineage>
        <taxon>Eukaryota</taxon>
        <taxon>Viridiplantae</taxon>
        <taxon>Streptophyta</taxon>
        <taxon>Embryophyta</taxon>
        <taxon>Tracheophyta</taxon>
        <taxon>Spermatophyta</taxon>
        <taxon>Magnoliopsida</taxon>
        <taxon>eudicotyledons</taxon>
        <taxon>Gunneridae</taxon>
        <taxon>Pentapetalae</taxon>
        <taxon>asterids</taxon>
        <taxon>campanulids</taxon>
        <taxon>Asterales</taxon>
        <taxon>Asteraceae</taxon>
        <taxon>Asteroideae</taxon>
        <taxon>Anthemideae</taxon>
        <taxon>Artemisiinae</taxon>
        <taxon>Artemisia</taxon>
    </lineage>
</organism>
<evidence type="ECO:0000313" key="2">
    <source>
        <dbReference type="Proteomes" id="UP000245207"/>
    </source>
</evidence>
<dbReference type="Proteomes" id="UP000245207">
    <property type="component" value="Unassembled WGS sequence"/>
</dbReference>
<evidence type="ECO:0000313" key="1">
    <source>
        <dbReference type="EMBL" id="PWA91213.1"/>
    </source>
</evidence>
<accession>A0A2U1PZV0</accession>
<reference evidence="1 2" key="1">
    <citation type="journal article" date="2018" name="Mol. Plant">
        <title>The genome of Artemisia annua provides insight into the evolution of Asteraceae family and artemisinin biosynthesis.</title>
        <authorList>
            <person name="Shen Q."/>
            <person name="Zhang L."/>
            <person name="Liao Z."/>
            <person name="Wang S."/>
            <person name="Yan T."/>
            <person name="Shi P."/>
            <person name="Liu M."/>
            <person name="Fu X."/>
            <person name="Pan Q."/>
            <person name="Wang Y."/>
            <person name="Lv Z."/>
            <person name="Lu X."/>
            <person name="Zhang F."/>
            <person name="Jiang W."/>
            <person name="Ma Y."/>
            <person name="Chen M."/>
            <person name="Hao X."/>
            <person name="Li L."/>
            <person name="Tang Y."/>
            <person name="Lv G."/>
            <person name="Zhou Y."/>
            <person name="Sun X."/>
            <person name="Brodelius P.E."/>
            <person name="Rose J.K.C."/>
            <person name="Tang K."/>
        </authorList>
    </citation>
    <scope>NUCLEOTIDE SEQUENCE [LARGE SCALE GENOMIC DNA]</scope>
    <source>
        <strain evidence="2">cv. Huhao1</strain>
        <tissue evidence="1">Leaf</tissue>
    </source>
</reference>
<proteinExistence type="predicted"/>
<comment type="caution">
    <text evidence="1">The sequence shown here is derived from an EMBL/GenBank/DDBJ whole genome shotgun (WGS) entry which is preliminary data.</text>
</comment>
<dbReference type="AlphaFoldDB" id="A0A2U1PZV0"/>
<name>A0A2U1PZV0_ARTAN</name>
<keyword evidence="2" id="KW-1185">Reference proteome</keyword>